<dbReference type="Proteomes" id="UP001058003">
    <property type="component" value="Chromosome"/>
</dbReference>
<dbReference type="InterPro" id="IPR050767">
    <property type="entry name" value="Sel1_AlgK"/>
</dbReference>
<reference evidence="2" key="1">
    <citation type="submission" date="2021-04" db="EMBL/GenBank/DDBJ databases">
        <title>Dactylosporangium aurantiacum NRRL B-8018 full assembly.</title>
        <authorList>
            <person name="Hartkoorn R.C."/>
            <person name="Beaudoing E."/>
            <person name="Hot D."/>
        </authorList>
    </citation>
    <scope>NUCLEOTIDE SEQUENCE</scope>
    <source>
        <strain evidence="2">NRRL B-8018</strain>
    </source>
</reference>
<feature type="transmembrane region" description="Helical" evidence="1">
    <location>
        <begin position="648"/>
        <end position="670"/>
    </location>
</feature>
<keyword evidence="1" id="KW-0472">Membrane</keyword>
<dbReference type="KEGG" id="daur:Daura_24340"/>
<dbReference type="SMART" id="SM00671">
    <property type="entry name" value="SEL1"/>
    <property type="match status" value="9"/>
</dbReference>
<sequence>MPGAEYAHAAFATRIAAEEPDGGRIGLLTTVINWRDAGAARGVPEATAAELAGLGPDDFADALAWVLGPVPAGPPLVTRDDDGRLSAHPLLSTTVPVPDAMWVAVVRDEHRSEALMAILRTARAERRLELALGVVTPRAEAGDPAAMTVLGWVATSTGDAAAAEDWLRRAALAGHPQAMDLLGNLLWPDRREEGRGWLERAAAAGDPDAMNSLGVLLAREDPPAARTWWERAAALDHLPAVTNLGELAADGGDLAAATAHWTAAADRGHVPAMLRLAGHLDEDDPDVERLLSAAADSNEIEACQRYAAWLSTRDPERARALWRRVAEAGSAPAMSALATLLSDTDPPAARTWFERAAEAGDPDAMVRLAESLRPVDETAALAWYVRAAEAGDVDAMRMAGVLGDGDRWLVAAAGMGDARAMAILAALRHEADPVDAAGWAERAAEAGGAEAMDHVGRLLEEVDVAAGRVWTQRAAYGGSTAAMVRLGRAAHDDPATAKAWFERAAEAGDLDAMHLLALLLDEADQAYEVRTFAGIDLMHTPRFAPLRRLFDPDDPQAAQRWCRRAAEAGHTGAMNSLGVLLEAGDPIEAQRWFRQAAEAGDAPAMDNLARSLRDEDPAEARRWYELAAAAGHEPAVAGAAKARRRHRWLTAGSVALMLGCVTASAVGFHLAGANYLAWYLANGPLVALITGLVSLTIDLDRIPTLISPSPRRYVRACRLVLTLPRLAWAPAFLPSSARVLLPGDPGFLAALPPGVTARTVITAADGTVIRTQTREARHYQLVAEGALPAGWWSGPLRAPLATLVVGLVIAAFAVWFVVIAPLQYVTSALVGGPVRRMRERGVTVLYSASGHQSVRMRRADEPVPATSSEVQFYRRPVTTTLAISSLVLWLLSLLR</sequence>
<dbReference type="PANTHER" id="PTHR11102:SF160">
    <property type="entry name" value="ERAD-ASSOCIATED E3 UBIQUITIN-PROTEIN LIGASE COMPONENT HRD3"/>
    <property type="match status" value="1"/>
</dbReference>
<dbReference type="AlphaFoldDB" id="A0A9Q9IPS2"/>
<dbReference type="EMBL" id="CP073767">
    <property type="protein sequence ID" value="UWZ59013.1"/>
    <property type="molecule type" value="Genomic_DNA"/>
</dbReference>
<dbReference type="Pfam" id="PF08238">
    <property type="entry name" value="Sel1"/>
    <property type="match status" value="11"/>
</dbReference>
<feature type="transmembrane region" description="Helical" evidence="1">
    <location>
        <begin position="800"/>
        <end position="830"/>
    </location>
</feature>
<keyword evidence="1" id="KW-0812">Transmembrane</keyword>
<dbReference type="PANTHER" id="PTHR11102">
    <property type="entry name" value="SEL-1-LIKE PROTEIN"/>
    <property type="match status" value="1"/>
</dbReference>
<accession>A0A9Q9IPS2</accession>
<protein>
    <submittedName>
        <fullName evidence="2">Sel1 repeat family protein</fullName>
    </submittedName>
</protein>
<feature type="transmembrane region" description="Helical" evidence="1">
    <location>
        <begin position="676"/>
        <end position="695"/>
    </location>
</feature>
<dbReference type="SUPFAM" id="SSF81901">
    <property type="entry name" value="HCP-like"/>
    <property type="match status" value="4"/>
</dbReference>
<keyword evidence="3" id="KW-1185">Reference proteome</keyword>
<evidence type="ECO:0000256" key="1">
    <source>
        <dbReference type="SAM" id="Phobius"/>
    </source>
</evidence>
<name>A0A9Q9IPS2_9ACTN</name>
<evidence type="ECO:0000313" key="3">
    <source>
        <dbReference type="Proteomes" id="UP001058003"/>
    </source>
</evidence>
<gene>
    <name evidence="2" type="ORF">Daura_24340</name>
</gene>
<dbReference type="Gene3D" id="1.25.40.10">
    <property type="entry name" value="Tetratricopeptide repeat domain"/>
    <property type="match status" value="4"/>
</dbReference>
<dbReference type="RefSeq" id="WP_211273689.1">
    <property type="nucleotide sequence ID" value="NZ_CP073767.1"/>
</dbReference>
<proteinExistence type="predicted"/>
<evidence type="ECO:0000313" key="2">
    <source>
        <dbReference type="EMBL" id="UWZ59013.1"/>
    </source>
</evidence>
<dbReference type="InterPro" id="IPR011990">
    <property type="entry name" value="TPR-like_helical_dom_sf"/>
</dbReference>
<keyword evidence="1" id="KW-1133">Transmembrane helix</keyword>
<organism evidence="2 3">
    <name type="scientific">Dactylosporangium aurantiacum</name>
    <dbReference type="NCBI Taxonomy" id="35754"/>
    <lineage>
        <taxon>Bacteria</taxon>
        <taxon>Bacillati</taxon>
        <taxon>Actinomycetota</taxon>
        <taxon>Actinomycetes</taxon>
        <taxon>Micromonosporales</taxon>
        <taxon>Micromonosporaceae</taxon>
        <taxon>Dactylosporangium</taxon>
    </lineage>
</organism>
<dbReference type="InterPro" id="IPR006597">
    <property type="entry name" value="Sel1-like"/>
</dbReference>